<evidence type="ECO:0000313" key="4">
    <source>
        <dbReference type="EMBL" id="CCO45215.1"/>
    </source>
</evidence>
<reference evidence="4 5" key="1">
    <citation type="journal article" date="2013" name="ISME J.">
        <title>Comparative genomics of pathogenic lineages of Vibrio nigripulchritudo identifies virulence-associated traits.</title>
        <authorList>
            <person name="Goudenege D."/>
            <person name="Labreuche Y."/>
            <person name="Krin E."/>
            <person name="Ansquer D."/>
            <person name="Mangenot S."/>
            <person name="Calteau A."/>
            <person name="Medigue C."/>
            <person name="Mazel D."/>
            <person name="Polz M.F."/>
            <person name="Le Roux F."/>
        </authorList>
    </citation>
    <scope>NUCLEOTIDE SEQUENCE [LARGE SCALE GENOMIC DNA]</scope>
    <source>
        <strain evidence="4 5">SOn1</strain>
    </source>
</reference>
<proteinExistence type="predicted"/>
<evidence type="ECO:0000313" key="5">
    <source>
        <dbReference type="Proteomes" id="UP000018211"/>
    </source>
</evidence>
<dbReference type="RefSeq" id="WP_004406845.1">
    <property type="nucleotide sequence ID" value="NZ_LK391965.1"/>
</dbReference>
<dbReference type="Pfam" id="PF13505">
    <property type="entry name" value="OMP_b-brl"/>
    <property type="match status" value="1"/>
</dbReference>
<organism evidence="4 5">
    <name type="scientific">Vibrio nigripulchritudo SOn1</name>
    <dbReference type="NCBI Taxonomy" id="1238450"/>
    <lineage>
        <taxon>Bacteria</taxon>
        <taxon>Pseudomonadati</taxon>
        <taxon>Pseudomonadota</taxon>
        <taxon>Gammaproteobacteria</taxon>
        <taxon>Vibrionales</taxon>
        <taxon>Vibrionaceae</taxon>
        <taxon>Vibrio</taxon>
    </lineage>
</organism>
<dbReference type="SUPFAM" id="SSF56925">
    <property type="entry name" value="OMPA-like"/>
    <property type="match status" value="1"/>
</dbReference>
<dbReference type="AlphaFoldDB" id="A0AAV2VKI7"/>
<feature type="domain" description="Outer membrane protein beta-barrel" evidence="3">
    <location>
        <begin position="5"/>
        <end position="149"/>
    </location>
</feature>
<keyword evidence="1 2" id="KW-0732">Signal</keyword>
<feature type="chain" id="PRO_5043595634" evidence="2">
    <location>
        <begin position="20"/>
        <end position="150"/>
    </location>
</feature>
<name>A0AAV2VKI7_9VIBR</name>
<sequence>MKKTLLALGLASIAATASADSFFYAGGNFGQSDFGSGDKETAFGFHVGTGILPILGLEAGYWSHGRDTTSLFAAVKPSIDFGPLHIYAKGGLHSWDNDGAGDGTGLMYGAGAEYFLVDNLSLGGSWQSFNRGDNYSDITSFTVTATFHFL</sequence>
<dbReference type="GeneID" id="97541013"/>
<feature type="signal peptide" evidence="2">
    <location>
        <begin position="1"/>
        <end position="19"/>
    </location>
</feature>
<comment type="caution">
    <text evidence="4">The sequence shown here is derived from an EMBL/GenBank/DDBJ whole genome shotgun (WGS) entry which is preliminary data.</text>
</comment>
<dbReference type="InterPro" id="IPR027385">
    <property type="entry name" value="Beta-barrel_OMP"/>
</dbReference>
<accession>A0AAV2VKI7</accession>
<dbReference type="EMBL" id="CAOF01000049">
    <property type="protein sequence ID" value="CCO45215.1"/>
    <property type="molecule type" value="Genomic_DNA"/>
</dbReference>
<gene>
    <name evidence="4" type="ORF">VIBNISOn1_1420015</name>
</gene>
<dbReference type="Gene3D" id="2.40.160.20">
    <property type="match status" value="1"/>
</dbReference>
<dbReference type="Proteomes" id="UP000018211">
    <property type="component" value="Unassembled WGS sequence"/>
</dbReference>
<evidence type="ECO:0000259" key="3">
    <source>
        <dbReference type="Pfam" id="PF13505"/>
    </source>
</evidence>
<evidence type="ECO:0000256" key="2">
    <source>
        <dbReference type="SAM" id="SignalP"/>
    </source>
</evidence>
<protein>
    <submittedName>
        <fullName evidence="4">OmpA like</fullName>
    </submittedName>
</protein>
<evidence type="ECO:0000256" key="1">
    <source>
        <dbReference type="ARBA" id="ARBA00022729"/>
    </source>
</evidence>
<dbReference type="InterPro" id="IPR011250">
    <property type="entry name" value="OMP/PagP_B-barrel"/>
</dbReference>